<reference evidence="14" key="1">
    <citation type="submission" date="2022-03" db="EMBL/GenBank/DDBJ databases">
        <title>A functionally conserved STORR gene fusion in Papaver species that diverged 16.8 million years ago.</title>
        <authorList>
            <person name="Catania T."/>
        </authorList>
    </citation>
    <scope>NUCLEOTIDE SEQUENCE</scope>
    <source>
        <strain evidence="14">S-191538</strain>
    </source>
</reference>
<evidence type="ECO:0000256" key="12">
    <source>
        <dbReference type="PIRSR" id="PIRSR602401-1"/>
    </source>
</evidence>
<keyword evidence="11" id="KW-0472">Membrane</keyword>
<evidence type="ECO:0000256" key="11">
    <source>
        <dbReference type="ARBA" id="ARBA00023136"/>
    </source>
</evidence>
<feature type="binding site" description="axial binding residue" evidence="12">
    <location>
        <position position="426"/>
    </location>
    <ligand>
        <name>heme</name>
        <dbReference type="ChEBI" id="CHEBI:30413"/>
    </ligand>
    <ligandPart>
        <name>Fe</name>
        <dbReference type="ChEBI" id="CHEBI:18248"/>
    </ligandPart>
</feature>
<dbReference type="Pfam" id="PF00067">
    <property type="entry name" value="p450"/>
    <property type="match status" value="1"/>
</dbReference>
<evidence type="ECO:0000256" key="10">
    <source>
        <dbReference type="ARBA" id="ARBA00023033"/>
    </source>
</evidence>
<gene>
    <name evidence="14" type="ORF">MKW94_024107</name>
</gene>
<evidence type="ECO:0000256" key="2">
    <source>
        <dbReference type="ARBA" id="ARBA00004370"/>
    </source>
</evidence>
<dbReference type="SUPFAM" id="SSF48264">
    <property type="entry name" value="Cytochrome P450"/>
    <property type="match status" value="1"/>
</dbReference>
<dbReference type="GO" id="GO:0010268">
    <property type="term" value="P:brassinosteroid homeostasis"/>
    <property type="evidence" value="ECO:0007669"/>
    <property type="project" value="TreeGrafter"/>
</dbReference>
<keyword evidence="7" id="KW-1133">Transmembrane helix</keyword>
<dbReference type="InterPro" id="IPR001128">
    <property type="entry name" value="Cyt_P450"/>
</dbReference>
<dbReference type="FunFam" id="1.10.630.10:FF:000020">
    <property type="entry name" value="Cytochrome P450 family protein"/>
    <property type="match status" value="1"/>
</dbReference>
<dbReference type="Gene3D" id="1.10.630.10">
    <property type="entry name" value="Cytochrome P450"/>
    <property type="match status" value="1"/>
</dbReference>
<dbReference type="InterPro" id="IPR036396">
    <property type="entry name" value="Cyt_P450_sf"/>
</dbReference>
<evidence type="ECO:0000256" key="4">
    <source>
        <dbReference type="ARBA" id="ARBA00022617"/>
    </source>
</evidence>
<protein>
    <recommendedName>
        <fullName evidence="16">Cytochrome P450</fullName>
    </recommendedName>
</protein>
<name>A0AA41S7Y3_PAPNU</name>
<dbReference type="GO" id="GO:0033075">
    <property type="term" value="P:isoquinoline alkaloid biosynthetic process"/>
    <property type="evidence" value="ECO:0007669"/>
    <property type="project" value="UniProtKB-ARBA"/>
</dbReference>
<dbReference type="PANTHER" id="PTHR24286:SF185">
    <property type="entry name" value="CYTOCHROME P450 87A3-LIKE"/>
    <property type="match status" value="1"/>
</dbReference>
<dbReference type="GO" id="GO:0016132">
    <property type="term" value="P:brassinosteroid biosynthetic process"/>
    <property type="evidence" value="ECO:0007669"/>
    <property type="project" value="TreeGrafter"/>
</dbReference>
<keyword evidence="10 13" id="KW-0503">Monooxygenase</keyword>
<organism evidence="14 15">
    <name type="scientific">Papaver nudicaule</name>
    <name type="common">Iceland poppy</name>
    <dbReference type="NCBI Taxonomy" id="74823"/>
    <lineage>
        <taxon>Eukaryota</taxon>
        <taxon>Viridiplantae</taxon>
        <taxon>Streptophyta</taxon>
        <taxon>Embryophyta</taxon>
        <taxon>Tracheophyta</taxon>
        <taxon>Spermatophyta</taxon>
        <taxon>Magnoliopsida</taxon>
        <taxon>Ranunculales</taxon>
        <taxon>Papaveraceae</taxon>
        <taxon>Papaveroideae</taxon>
        <taxon>Papaver</taxon>
    </lineage>
</organism>
<keyword evidence="6 12" id="KW-0479">Metal-binding</keyword>
<comment type="caution">
    <text evidence="14">The sequence shown here is derived from an EMBL/GenBank/DDBJ whole genome shotgun (WGS) entry which is preliminary data.</text>
</comment>
<dbReference type="CDD" id="cd11043">
    <property type="entry name" value="CYP90-like"/>
    <property type="match status" value="1"/>
</dbReference>
<evidence type="ECO:0000256" key="5">
    <source>
        <dbReference type="ARBA" id="ARBA00022692"/>
    </source>
</evidence>
<sequence>MSVPASLCIGTLIIICITHWVYRWRNPKCSTGKLPPGSMGFPIYGETHQFFAPTTTISDVPPFIKERMERYGPVFKTSLVGQSFIVSTDPEVNHTIMTQQEGRSFKYWYPESVHKMFGKESLMVLHGAVHKHIRSMVVHHFGPKSLKQELFPRVVQGVQRNLSSWTGQDSIELNEALKTMMFGLTAKILIGYDQTKPTENLRKCFDAFIEGFISFPLDIPGTAYHRCLQGRKKAMKILKDMLQERQKTPKNCQDDFFDCVLDELKTEGTSLTEGIALDLMFLLLFSGFETTSLETTFAIKLLTDNPTVLKELTEENEAIIRSRTNVDAQLTWKEYKSMKFTIQVINESLRLGNIIPGVFRKALKDVQIKGYTIPAGWGVMIAIPPVHTNPAKYKDPLEFNPHRWDGVELKGGTEDFLAFGAGQRFCVGSDFARVQMAVFLHHLVTKYRWKVIKGGDIARAPGLTFPNGIHVKISEKNT</sequence>
<evidence type="ECO:0008006" key="16">
    <source>
        <dbReference type="Google" id="ProtNLM"/>
    </source>
</evidence>
<dbReference type="EMBL" id="JAJJMA010114347">
    <property type="protein sequence ID" value="MCL7031651.1"/>
    <property type="molecule type" value="Genomic_DNA"/>
</dbReference>
<evidence type="ECO:0000313" key="15">
    <source>
        <dbReference type="Proteomes" id="UP001177140"/>
    </source>
</evidence>
<dbReference type="PROSITE" id="PS00086">
    <property type="entry name" value="CYTOCHROME_P450"/>
    <property type="match status" value="1"/>
</dbReference>
<comment type="similarity">
    <text evidence="3 13">Belongs to the cytochrome P450 family.</text>
</comment>
<dbReference type="PANTHER" id="PTHR24286">
    <property type="entry name" value="CYTOCHROME P450 26"/>
    <property type="match status" value="1"/>
</dbReference>
<dbReference type="Proteomes" id="UP001177140">
    <property type="component" value="Unassembled WGS sequence"/>
</dbReference>
<dbReference type="PRINTS" id="PR00463">
    <property type="entry name" value="EP450I"/>
</dbReference>
<evidence type="ECO:0000256" key="13">
    <source>
        <dbReference type="RuleBase" id="RU000461"/>
    </source>
</evidence>
<comment type="subcellular location">
    <subcellularLocation>
        <location evidence="2">Membrane</location>
    </subcellularLocation>
</comment>
<keyword evidence="4 12" id="KW-0349">Heme</keyword>
<keyword evidence="9 12" id="KW-0408">Iron</keyword>
<dbReference type="GO" id="GO:0020037">
    <property type="term" value="F:heme binding"/>
    <property type="evidence" value="ECO:0007669"/>
    <property type="project" value="InterPro"/>
</dbReference>
<dbReference type="GO" id="GO:0005506">
    <property type="term" value="F:iron ion binding"/>
    <property type="evidence" value="ECO:0007669"/>
    <property type="project" value="InterPro"/>
</dbReference>
<evidence type="ECO:0000256" key="8">
    <source>
        <dbReference type="ARBA" id="ARBA00023002"/>
    </source>
</evidence>
<comment type="cofactor">
    <cofactor evidence="1 12">
        <name>heme</name>
        <dbReference type="ChEBI" id="CHEBI:30413"/>
    </cofactor>
</comment>
<dbReference type="InterPro" id="IPR017972">
    <property type="entry name" value="Cyt_P450_CS"/>
</dbReference>
<accession>A0AA41S7Y3</accession>
<dbReference type="InterPro" id="IPR002401">
    <property type="entry name" value="Cyt_P450_E_grp-I"/>
</dbReference>
<evidence type="ECO:0000313" key="14">
    <source>
        <dbReference type="EMBL" id="MCL7031651.1"/>
    </source>
</evidence>
<keyword evidence="15" id="KW-1185">Reference proteome</keyword>
<dbReference type="GO" id="GO:0004497">
    <property type="term" value="F:monooxygenase activity"/>
    <property type="evidence" value="ECO:0007669"/>
    <property type="project" value="UniProtKB-KW"/>
</dbReference>
<keyword evidence="5" id="KW-0812">Transmembrane</keyword>
<dbReference type="GO" id="GO:0016125">
    <property type="term" value="P:sterol metabolic process"/>
    <property type="evidence" value="ECO:0007669"/>
    <property type="project" value="TreeGrafter"/>
</dbReference>
<dbReference type="GO" id="GO:0016705">
    <property type="term" value="F:oxidoreductase activity, acting on paired donors, with incorporation or reduction of molecular oxygen"/>
    <property type="evidence" value="ECO:0007669"/>
    <property type="project" value="InterPro"/>
</dbReference>
<evidence type="ECO:0000256" key="6">
    <source>
        <dbReference type="ARBA" id="ARBA00022723"/>
    </source>
</evidence>
<evidence type="ECO:0000256" key="9">
    <source>
        <dbReference type="ARBA" id="ARBA00023004"/>
    </source>
</evidence>
<dbReference type="AlphaFoldDB" id="A0AA41S7Y3"/>
<evidence type="ECO:0000256" key="3">
    <source>
        <dbReference type="ARBA" id="ARBA00010617"/>
    </source>
</evidence>
<proteinExistence type="inferred from homology"/>
<keyword evidence="8 13" id="KW-0560">Oxidoreductase</keyword>
<evidence type="ECO:0000256" key="1">
    <source>
        <dbReference type="ARBA" id="ARBA00001971"/>
    </source>
</evidence>
<dbReference type="GO" id="GO:0016020">
    <property type="term" value="C:membrane"/>
    <property type="evidence" value="ECO:0007669"/>
    <property type="project" value="UniProtKB-SubCell"/>
</dbReference>
<evidence type="ECO:0000256" key="7">
    <source>
        <dbReference type="ARBA" id="ARBA00022989"/>
    </source>
</evidence>
<dbReference type="PRINTS" id="PR00385">
    <property type="entry name" value="P450"/>
</dbReference>